<dbReference type="EMBL" id="RIBY02002567">
    <property type="protein sequence ID" value="KAH9809322.1"/>
    <property type="molecule type" value="Genomic_DNA"/>
</dbReference>
<reference evidence="4 5" key="2">
    <citation type="journal article" date="2021" name="Curr. Genet.">
        <title>Genetic response to nitrogen starvation in the aggressive Eucalyptus foliar pathogen Teratosphaeria destructans.</title>
        <authorList>
            <person name="Havenga M."/>
            <person name="Wingfield B.D."/>
            <person name="Wingfield M.J."/>
            <person name="Dreyer L.L."/>
            <person name="Roets F."/>
            <person name="Aylward J."/>
        </authorList>
    </citation>
    <scope>NUCLEOTIDE SEQUENCE [LARGE SCALE GENOMIC DNA]</scope>
    <source>
        <strain evidence="4">CMW44962</strain>
    </source>
</reference>
<proteinExistence type="predicted"/>
<reference evidence="4 5" key="1">
    <citation type="journal article" date="2018" name="IMA Fungus">
        <title>IMA Genome-F 10: Nine draft genome sequences of Claviceps purpurea s.lat., including C. arundinis, C. humidiphila, and C. cf. spartinae, pseudomolecules for the pitch canker pathogen Fusarium circinatum, draft genome of Davidsoniella eucalypti, Grosmannia galeiformis, Quambalaria eucalypti, and Teratosphaeria destructans.</title>
        <authorList>
            <person name="Wingfield B.D."/>
            <person name="Liu M."/>
            <person name="Nguyen H.D."/>
            <person name="Lane F.A."/>
            <person name="Morgan S.W."/>
            <person name="De Vos L."/>
            <person name="Wilken P.M."/>
            <person name="Duong T.A."/>
            <person name="Aylward J."/>
            <person name="Coetzee M.P."/>
            <person name="Dadej K."/>
            <person name="De Beer Z.W."/>
            <person name="Findlay W."/>
            <person name="Havenga M."/>
            <person name="Kolarik M."/>
            <person name="Menzies J.G."/>
            <person name="Naidoo K."/>
            <person name="Pochopski O."/>
            <person name="Shoukouhi P."/>
            <person name="Santana Q.C."/>
            <person name="Seifert K.A."/>
            <person name="Soal N."/>
            <person name="Steenkamp E.T."/>
            <person name="Tatham C.T."/>
            <person name="van der Nest M.A."/>
            <person name="Wingfield M.J."/>
        </authorList>
    </citation>
    <scope>NUCLEOTIDE SEQUENCE [LARGE SCALE GENOMIC DNA]</scope>
    <source>
        <strain evidence="4">CMW44962</strain>
    </source>
</reference>
<feature type="signal peptide" evidence="2">
    <location>
        <begin position="1"/>
        <end position="20"/>
    </location>
</feature>
<dbReference type="Pfam" id="PF04818">
    <property type="entry name" value="CID"/>
    <property type="match status" value="1"/>
</dbReference>
<keyword evidence="5" id="KW-1185">Reference proteome</keyword>
<organism evidence="4 5">
    <name type="scientific">Teratosphaeria destructans</name>
    <dbReference type="NCBI Taxonomy" id="418781"/>
    <lineage>
        <taxon>Eukaryota</taxon>
        <taxon>Fungi</taxon>
        <taxon>Dikarya</taxon>
        <taxon>Ascomycota</taxon>
        <taxon>Pezizomycotina</taxon>
        <taxon>Dothideomycetes</taxon>
        <taxon>Dothideomycetidae</taxon>
        <taxon>Mycosphaerellales</taxon>
        <taxon>Teratosphaeriaceae</taxon>
        <taxon>Teratosphaeria</taxon>
    </lineage>
</organism>
<gene>
    <name evidence="4" type="ORF">Tdes44962_MAKER06183</name>
</gene>
<comment type="caution">
    <text evidence="4">The sequence shown here is derived from an EMBL/GenBank/DDBJ whole genome shotgun (WGS) entry which is preliminary data.</text>
</comment>
<name>A0A9W7VXR0_9PEZI</name>
<evidence type="ECO:0000256" key="2">
    <source>
        <dbReference type="SAM" id="SignalP"/>
    </source>
</evidence>
<dbReference type="InterPro" id="IPR008942">
    <property type="entry name" value="ENTH_VHS"/>
</dbReference>
<sequence length="359" mass="38813">MTGMEAILVLSKLLFDIASAFKTATKRIDTTKPGFSNTGLGKIVNGKVQQPPHAAARRLHILFVINDVLITFQQESDERTRASAELLKLFIPSIVVLAAHADLPKSKPTTEILPQVLALLNLWKDAGIFSEAVIDSTLQRCMKAASGLTTFSDLAAQCQQEHATILTTIKRQEAEQNLLLPHRHSLPADPMAPWHDLPAANGLYLKRTRGYPLKSYALPPGGFELPHGGQRPDPELLATISTLKSEMLAQFTKFTPAEEVQDVDALGNIIWKDAGRPTRNYWGFSYDGIPRMKDVARRAREGTTGYADLPVPRVAPPVQPPMGSGYAGGGCQGRGGPRGGYSGRGGRGGYGGGARGWRG</sequence>
<accession>A0A9W7VXR0</accession>
<dbReference type="InterPro" id="IPR006569">
    <property type="entry name" value="CID_dom"/>
</dbReference>
<evidence type="ECO:0000313" key="5">
    <source>
        <dbReference type="Proteomes" id="UP001138500"/>
    </source>
</evidence>
<evidence type="ECO:0000259" key="3">
    <source>
        <dbReference type="PROSITE" id="PS51391"/>
    </source>
</evidence>
<evidence type="ECO:0000313" key="4">
    <source>
        <dbReference type="EMBL" id="KAH9809322.1"/>
    </source>
</evidence>
<keyword evidence="2" id="KW-0732">Signal</keyword>
<feature type="domain" description="CID" evidence="3">
    <location>
        <begin position="1"/>
        <end position="145"/>
    </location>
</feature>
<dbReference type="Gene3D" id="1.25.40.90">
    <property type="match status" value="1"/>
</dbReference>
<dbReference type="Proteomes" id="UP001138500">
    <property type="component" value="Unassembled WGS sequence"/>
</dbReference>
<protein>
    <recommendedName>
        <fullName evidence="3">CID domain-containing protein</fullName>
    </recommendedName>
</protein>
<dbReference type="PROSITE" id="PS51391">
    <property type="entry name" value="CID"/>
    <property type="match status" value="1"/>
</dbReference>
<feature type="chain" id="PRO_5040952292" description="CID domain-containing protein" evidence="2">
    <location>
        <begin position="21"/>
        <end position="359"/>
    </location>
</feature>
<evidence type="ECO:0000256" key="1">
    <source>
        <dbReference type="SAM" id="MobiDB-lite"/>
    </source>
</evidence>
<feature type="region of interest" description="Disordered" evidence="1">
    <location>
        <begin position="325"/>
        <end position="359"/>
    </location>
</feature>
<dbReference type="OrthoDB" id="21470at2759"/>
<dbReference type="AlphaFoldDB" id="A0A9W7VXR0"/>